<name>A0A0S4R0I7_9ACTN</name>
<protein>
    <recommendedName>
        <fullName evidence="4">DUF3560 domain-containing protein</fullName>
    </recommendedName>
</protein>
<accession>A0A0S4R0I7</accession>
<dbReference type="RefSeq" id="WP_226931192.1">
    <property type="nucleotide sequence ID" value="NZ_FAOZ01000049.1"/>
</dbReference>
<evidence type="ECO:0000313" key="2">
    <source>
        <dbReference type="EMBL" id="CUU60878.1"/>
    </source>
</evidence>
<dbReference type="Proteomes" id="UP000198802">
    <property type="component" value="Unassembled WGS sequence"/>
</dbReference>
<feature type="compositionally biased region" description="Basic and acidic residues" evidence="1">
    <location>
        <begin position="87"/>
        <end position="112"/>
    </location>
</feature>
<feature type="region of interest" description="Disordered" evidence="1">
    <location>
        <begin position="87"/>
        <end position="174"/>
    </location>
</feature>
<dbReference type="Pfam" id="PF12083">
    <property type="entry name" value="DUF3560"/>
    <property type="match status" value="1"/>
</dbReference>
<dbReference type="InterPro" id="IPR021944">
    <property type="entry name" value="DUF3560"/>
</dbReference>
<gene>
    <name evidence="2" type="ORF">Ga0074812_14922</name>
</gene>
<evidence type="ECO:0000313" key="3">
    <source>
        <dbReference type="Proteomes" id="UP000198802"/>
    </source>
</evidence>
<evidence type="ECO:0008006" key="4">
    <source>
        <dbReference type="Google" id="ProtNLM"/>
    </source>
</evidence>
<dbReference type="EMBL" id="FAOZ01000049">
    <property type="protein sequence ID" value="CUU60878.1"/>
    <property type="molecule type" value="Genomic_DNA"/>
</dbReference>
<feature type="compositionally biased region" description="Basic and acidic residues" evidence="1">
    <location>
        <begin position="134"/>
        <end position="147"/>
    </location>
</feature>
<dbReference type="AlphaFoldDB" id="A0A0S4R0I7"/>
<proteinExistence type="predicted"/>
<organism evidence="2 3">
    <name type="scientific">Parafrankia irregularis</name>
    <dbReference type="NCBI Taxonomy" id="795642"/>
    <lineage>
        <taxon>Bacteria</taxon>
        <taxon>Bacillati</taxon>
        <taxon>Actinomycetota</taxon>
        <taxon>Actinomycetes</taxon>
        <taxon>Frankiales</taxon>
        <taxon>Frankiaceae</taxon>
        <taxon>Parafrankia</taxon>
    </lineage>
</organism>
<reference evidence="3" key="1">
    <citation type="submission" date="2015-11" db="EMBL/GenBank/DDBJ databases">
        <authorList>
            <person name="Varghese N."/>
        </authorList>
    </citation>
    <scope>NUCLEOTIDE SEQUENCE [LARGE SCALE GENOMIC DNA]</scope>
    <source>
        <strain evidence="3">DSM 45899</strain>
    </source>
</reference>
<sequence>MIEGTSRADRAILAPIFTRHRVRWSGLIGEDGSWYRRHSRGRAADTFRIDELADALRSVGYPVTISIDDSPLTDIAALETARIERAEDRAAHHTDAAGRATRRADARRDAADALRGAIPLGQPVLPGHHSAPGHRRDLARADRHDDAAAQATSSAGYHTDKAAAATRHAHSRHDVPAALRRLTTLEAEQRADTRALRAAENRAAGGGPAPHPGWKARLEANMTQRAAEIDYWTRYVAEQEAAGVKIWRPADFQAGDEVKAAFGGWHRVLRVNTRSLTIPHWDLEGETWRLTYDKVLDHRPRR</sequence>
<evidence type="ECO:0000256" key="1">
    <source>
        <dbReference type="SAM" id="MobiDB-lite"/>
    </source>
</evidence>
<keyword evidence="3" id="KW-1185">Reference proteome</keyword>